<dbReference type="SUPFAM" id="SSF51197">
    <property type="entry name" value="Clavaminate synthase-like"/>
    <property type="match status" value="1"/>
</dbReference>
<dbReference type="Pfam" id="PF13532">
    <property type="entry name" value="2OG-FeII_Oxy_2"/>
    <property type="match status" value="1"/>
</dbReference>
<dbReference type="GO" id="GO:0035516">
    <property type="term" value="F:broad specificity oxidative DNA demethylase activity"/>
    <property type="evidence" value="ECO:0007669"/>
    <property type="project" value="TreeGrafter"/>
</dbReference>
<dbReference type="PANTHER" id="PTHR31573">
    <property type="entry name" value="ALPHA-KETOGLUTARATE-DEPENDENT DIOXYGENASE ALKB HOMOLOG 2"/>
    <property type="match status" value="1"/>
</dbReference>
<organism evidence="2 3">
    <name type="scientific">Lentithecium fluviatile CBS 122367</name>
    <dbReference type="NCBI Taxonomy" id="1168545"/>
    <lineage>
        <taxon>Eukaryota</taxon>
        <taxon>Fungi</taxon>
        <taxon>Dikarya</taxon>
        <taxon>Ascomycota</taxon>
        <taxon>Pezizomycotina</taxon>
        <taxon>Dothideomycetes</taxon>
        <taxon>Pleosporomycetidae</taxon>
        <taxon>Pleosporales</taxon>
        <taxon>Massarineae</taxon>
        <taxon>Lentitheciaceae</taxon>
        <taxon>Lentithecium</taxon>
    </lineage>
</organism>
<sequence length="490" mass="55445">MVAAKGYHGSRQPRLVGPAHCPNMHGLQGTVAQIYLQGWMCLERECRAFFKIFRGSRELGEPIERSFDYDLRWLKQRTPWPNEDHEYPLAPDAERLPSHSVAGEDCSRALWTGIVCPRCGQCCPRFAWSGWNASIRCGGFVKEAPHTFIPAASMRETWSHLSSSYMMSRDLYTDAVRQTVSFAHNYRIHRFTTPGIEGIVTNLIVNKIIMAEPRGPGAMFEVLQRVDIGLHRRELKTASNNYTQHFTVNFGMPYKFIAAASSARFEGATAPITDTRSRLHWAAKFAFAQHESKTMEVVSQEWKPKEFNEVLDLGYLEDQRIGYHDDGEFGLGPSIATLRLGAPGIMKLRMKQKHYTGMSGSKILTEDRPIPGCMRYEERLAEQPDLDALKLRDDVAYKTKKKAIPQKLELVRAKQAPDAIQMTLGHGDIVIMHGADLQKYYEHSVSHSGKLRFALTRRYIDPGSLAPSDRPTYEVAPDMSDYDGSKLAVM</sequence>
<keyword evidence="3" id="KW-1185">Reference proteome</keyword>
<gene>
    <name evidence="2" type="ORF">K458DRAFT_484466</name>
</gene>
<dbReference type="InterPro" id="IPR037151">
    <property type="entry name" value="AlkB-like_sf"/>
</dbReference>
<dbReference type="OrthoDB" id="2163491at2759"/>
<dbReference type="GO" id="GO:0006307">
    <property type="term" value="P:DNA alkylation repair"/>
    <property type="evidence" value="ECO:0007669"/>
    <property type="project" value="TreeGrafter"/>
</dbReference>
<dbReference type="InterPro" id="IPR027450">
    <property type="entry name" value="AlkB-like"/>
</dbReference>
<dbReference type="EMBL" id="MU005573">
    <property type="protein sequence ID" value="KAF2688391.1"/>
    <property type="molecule type" value="Genomic_DNA"/>
</dbReference>
<dbReference type="Proteomes" id="UP000799291">
    <property type="component" value="Unassembled WGS sequence"/>
</dbReference>
<protein>
    <recommendedName>
        <fullName evidence="1">Alpha-ketoglutarate-dependent dioxygenase AlkB-like domain-containing protein</fullName>
    </recommendedName>
</protein>
<evidence type="ECO:0000313" key="3">
    <source>
        <dbReference type="Proteomes" id="UP000799291"/>
    </source>
</evidence>
<evidence type="ECO:0000259" key="1">
    <source>
        <dbReference type="Pfam" id="PF13532"/>
    </source>
</evidence>
<dbReference type="InterPro" id="IPR032852">
    <property type="entry name" value="ALKBH2"/>
</dbReference>
<dbReference type="GO" id="GO:0008198">
    <property type="term" value="F:ferrous iron binding"/>
    <property type="evidence" value="ECO:0007669"/>
    <property type="project" value="TreeGrafter"/>
</dbReference>
<dbReference type="GO" id="GO:0051747">
    <property type="term" value="F:cytosine C-5 DNA demethylase activity"/>
    <property type="evidence" value="ECO:0007669"/>
    <property type="project" value="TreeGrafter"/>
</dbReference>
<evidence type="ECO:0000313" key="2">
    <source>
        <dbReference type="EMBL" id="KAF2688391.1"/>
    </source>
</evidence>
<dbReference type="AlphaFoldDB" id="A0A6G1JDS9"/>
<dbReference type="PANTHER" id="PTHR31573:SF4">
    <property type="entry name" value="FE2OG DIOXYGENASE DOMAIN-CONTAINING PROTEIN"/>
    <property type="match status" value="1"/>
</dbReference>
<name>A0A6G1JDS9_9PLEO</name>
<proteinExistence type="predicted"/>
<reference evidence="2" key="1">
    <citation type="journal article" date="2020" name="Stud. Mycol.">
        <title>101 Dothideomycetes genomes: a test case for predicting lifestyles and emergence of pathogens.</title>
        <authorList>
            <person name="Haridas S."/>
            <person name="Albert R."/>
            <person name="Binder M."/>
            <person name="Bloem J."/>
            <person name="Labutti K."/>
            <person name="Salamov A."/>
            <person name="Andreopoulos B."/>
            <person name="Baker S."/>
            <person name="Barry K."/>
            <person name="Bills G."/>
            <person name="Bluhm B."/>
            <person name="Cannon C."/>
            <person name="Castanera R."/>
            <person name="Culley D."/>
            <person name="Daum C."/>
            <person name="Ezra D."/>
            <person name="Gonzalez J."/>
            <person name="Henrissat B."/>
            <person name="Kuo A."/>
            <person name="Liang C."/>
            <person name="Lipzen A."/>
            <person name="Lutzoni F."/>
            <person name="Magnuson J."/>
            <person name="Mondo S."/>
            <person name="Nolan M."/>
            <person name="Ohm R."/>
            <person name="Pangilinan J."/>
            <person name="Park H.-J."/>
            <person name="Ramirez L."/>
            <person name="Alfaro M."/>
            <person name="Sun H."/>
            <person name="Tritt A."/>
            <person name="Yoshinaga Y."/>
            <person name="Zwiers L.-H."/>
            <person name="Turgeon B."/>
            <person name="Goodwin S."/>
            <person name="Spatafora J."/>
            <person name="Crous P."/>
            <person name="Grigoriev I."/>
        </authorList>
    </citation>
    <scope>NUCLEOTIDE SEQUENCE</scope>
    <source>
        <strain evidence="2">CBS 122367</strain>
    </source>
</reference>
<feature type="domain" description="Alpha-ketoglutarate-dependent dioxygenase AlkB-like" evidence="1">
    <location>
        <begin position="298"/>
        <end position="448"/>
    </location>
</feature>
<dbReference type="Gene3D" id="2.60.120.590">
    <property type="entry name" value="Alpha-ketoglutarate-dependent dioxygenase AlkB-like"/>
    <property type="match status" value="1"/>
</dbReference>
<accession>A0A6G1JDS9</accession>